<dbReference type="GO" id="GO:0005975">
    <property type="term" value="P:carbohydrate metabolic process"/>
    <property type="evidence" value="ECO:0007669"/>
    <property type="project" value="InterPro"/>
</dbReference>
<gene>
    <name evidence="3" type="ORF">PHYEVI_LOCUS2549</name>
</gene>
<dbReference type="EMBL" id="OU900104">
    <property type="protein sequence ID" value="CAG9856123.1"/>
    <property type="molecule type" value="Genomic_DNA"/>
</dbReference>
<dbReference type="Proteomes" id="UP001153712">
    <property type="component" value="Chromosome 11"/>
</dbReference>
<keyword evidence="4" id="KW-1185">Reference proteome</keyword>
<dbReference type="AlphaFoldDB" id="A0A9N9TIZ7"/>
<organism evidence="3 4">
    <name type="scientific">Phyllotreta striolata</name>
    <name type="common">Striped flea beetle</name>
    <name type="synonym">Crioceris striolata</name>
    <dbReference type="NCBI Taxonomy" id="444603"/>
    <lineage>
        <taxon>Eukaryota</taxon>
        <taxon>Metazoa</taxon>
        <taxon>Ecdysozoa</taxon>
        <taxon>Arthropoda</taxon>
        <taxon>Hexapoda</taxon>
        <taxon>Insecta</taxon>
        <taxon>Pterygota</taxon>
        <taxon>Neoptera</taxon>
        <taxon>Endopterygota</taxon>
        <taxon>Coleoptera</taxon>
        <taxon>Polyphaga</taxon>
        <taxon>Cucujiformia</taxon>
        <taxon>Chrysomeloidea</taxon>
        <taxon>Chrysomelidae</taxon>
        <taxon>Galerucinae</taxon>
        <taxon>Alticini</taxon>
        <taxon>Phyllotreta</taxon>
    </lineage>
</organism>
<name>A0A9N9TIZ7_PHYSR</name>
<dbReference type="PANTHER" id="PTHR19300">
    <property type="entry name" value="BETA-1,4-GALACTOSYLTRANSFERASE"/>
    <property type="match status" value="1"/>
</dbReference>
<dbReference type="InterPro" id="IPR027995">
    <property type="entry name" value="Galactosyl_T_N"/>
</dbReference>
<reference evidence="3" key="1">
    <citation type="submission" date="2022-01" db="EMBL/GenBank/DDBJ databases">
        <authorList>
            <person name="King R."/>
        </authorList>
    </citation>
    <scope>NUCLEOTIDE SEQUENCE</scope>
</reference>
<evidence type="ECO:0000259" key="2">
    <source>
        <dbReference type="Pfam" id="PF13733"/>
    </source>
</evidence>
<dbReference type="Gene3D" id="3.90.550.10">
    <property type="entry name" value="Spore Coat Polysaccharide Biosynthesis Protein SpsA, Chain A"/>
    <property type="match status" value="1"/>
</dbReference>
<feature type="chain" id="PRO_5040353056" description="Galactosyltransferase N-terminal domain-containing protein" evidence="1">
    <location>
        <begin position="26"/>
        <end position="159"/>
    </location>
</feature>
<dbReference type="SUPFAM" id="SSF53448">
    <property type="entry name" value="Nucleotide-diphospho-sugar transferases"/>
    <property type="match status" value="1"/>
</dbReference>
<feature type="signal peptide" evidence="1">
    <location>
        <begin position="1"/>
        <end position="25"/>
    </location>
</feature>
<dbReference type="InterPro" id="IPR029044">
    <property type="entry name" value="Nucleotide-diphossugar_trans"/>
</dbReference>
<dbReference type="GO" id="GO:0016020">
    <property type="term" value="C:membrane"/>
    <property type="evidence" value="ECO:0007669"/>
    <property type="project" value="GOC"/>
</dbReference>
<dbReference type="GO" id="GO:0033842">
    <property type="term" value="F:N-acetyl-beta-glucosaminyl-derivative 4-beta-N-acetylgalactosaminyltransferase activity"/>
    <property type="evidence" value="ECO:0007669"/>
    <property type="project" value="TreeGrafter"/>
</dbReference>
<dbReference type="GO" id="GO:0006688">
    <property type="term" value="P:glycosphingolipid biosynthetic process"/>
    <property type="evidence" value="ECO:0007669"/>
    <property type="project" value="TreeGrafter"/>
</dbReference>
<dbReference type="PANTHER" id="PTHR19300:SF48">
    <property type="entry name" value="BETA-1,4-N-ACETYLGALACTOSAMINYLTRANSFERASE"/>
    <property type="match status" value="1"/>
</dbReference>
<dbReference type="GO" id="GO:0005794">
    <property type="term" value="C:Golgi apparatus"/>
    <property type="evidence" value="ECO:0007669"/>
    <property type="project" value="TreeGrafter"/>
</dbReference>
<evidence type="ECO:0000313" key="3">
    <source>
        <dbReference type="EMBL" id="CAG9856123.1"/>
    </source>
</evidence>
<feature type="domain" description="Galactosyltransferase N-terminal" evidence="2">
    <location>
        <begin position="80"/>
        <end position="158"/>
    </location>
</feature>
<accession>A0A9N9TIZ7</accession>
<dbReference type="GO" id="GO:0008378">
    <property type="term" value="F:galactosyltransferase activity"/>
    <property type="evidence" value="ECO:0007669"/>
    <property type="project" value="TreeGrafter"/>
</dbReference>
<protein>
    <recommendedName>
        <fullName evidence="2">Galactosyltransferase N-terminal domain-containing protein</fullName>
    </recommendedName>
</protein>
<dbReference type="OrthoDB" id="10038994at2759"/>
<keyword evidence="1" id="KW-0732">Signal</keyword>
<evidence type="ECO:0000256" key="1">
    <source>
        <dbReference type="SAM" id="SignalP"/>
    </source>
</evidence>
<dbReference type="Pfam" id="PF13733">
    <property type="entry name" value="Glyco_transf_7N"/>
    <property type="match status" value="1"/>
</dbReference>
<dbReference type="InterPro" id="IPR003859">
    <property type="entry name" value="Galactosyl_T"/>
</dbReference>
<sequence>MWKNVVVASTLLIIFVAVYFPSRHARQYNYIPVKEMVDELDLKRAQSNNALHSEKHCTFNELMGKVEDIDTSSINDRKVFKKPQLGGEFIPENCLPLSKVALIVPYRNRSYHLNIFINYMHWFLQQQQLHYRIFVVLQNDSLPFNRAKMLNYGAKQAIN</sequence>
<evidence type="ECO:0000313" key="4">
    <source>
        <dbReference type="Proteomes" id="UP001153712"/>
    </source>
</evidence>
<proteinExistence type="predicted"/>